<keyword evidence="8" id="KW-1185">Reference proteome</keyword>
<comment type="subcellular location">
    <subcellularLocation>
        <location evidence="1">Membrane</location>
        <topology evidence="1">Multi-pass membrane protein</topology>
    </subcellularLocation>
</comment>
<evidence type="ECO:0000256" key="3">
    <source>
        <dbReference type="ARBA" id="ARBA00022692"/>
    </source>
</evidence>
<evidence type="ECO:0000256" key="4">
    <source>
        <dbReference type="ARBA" id="ARBA00022989"/>
    </source>
</evidence>
<evidence type="ECO:0000256" key="1">
    <source>
        <dbReference type="ARBA" id="ARBA00004141"/>
    </source>
</evidence>
<gene>
    <name evidence="7" type="ORF">J1C47_06200</name>
</gene>
<dbReference type="Proteomes" id="UP000664288">
    <property type="component" value="Unassembled WGS sequence"/>
</dbReference>
<organism evidence="7 8">
    <name type="scientific">Jiella sonneratiae</name>
    <dbReference type="NCBI Taxonomy" id="2816856"/>
    <lineage>
        <taxon>Bacteria</taxon>
        <taxon>Pseudomonadati</taxon>
        <taxon>Pseudomonadota</taxon>
        <taxon>Alphaproteobacteria</taxon>
        <taxon>Hyphomicrobiales</taxon>
        <taxon>Aurantimonadaceae</taxon>
        <taxon>Jiella</taxon>
    </lineage>
</organism>
<feature type="transmembrane region" description="Helical" evidence="6">
    <location>
        <begin position="311"/>
        <end position="336"/>
    </location>
</feature>
<comment type="similarity">
    <text evidence="2">Belongs to the autoinducer-2 exporter (AI-2E) (TC 2.A.86) family.</text>
</comment>
<dbReference type="Pfam" id="PF01594">
    <property type="entry name" value="AI-2E_transport"/>
    <property type="match status" value="1"/>
</dbReference>
<dbReference type="RefSeq" id="WP_207349874.1">
    <property type="nucleotide sequence ID" value="NZ_JAFMPY010000005.1"/>
</dbReference>
<feature type="transmembrane region" description="Helical" evidence="6">
    <location>
        <begin position="205"/>
        <end position="229"/>
    </location>
</feature>
<feature type="transmembrane region" description="Helical" evidence="6">
    <location>
        <begin position="66"/>
        <end position="88"/>
    </location>
</feature>
<evidence type="ECO:0000256" key="5">
    <source>
        <dbReference type="ARBA" id="ARBA00023136"/>
    </source>
</evidence>
<keyword evidence="3 6" id="KW-0812">Transmembrane</keyword>
<evidence type="ECO:0000313" key="8">
    <source>
        <dbReference type="Proteomes" id="UP000664288"/>
    </source>
</evidence>
<proteinExistence type="inferred from homology"/>
<evidence type="ECO:0000256" key="6">
    <source>
        <dbReference type="SAM" id="Phobius"/>
    </source>
</evidence>
<feature type="transmembrane region" description="Helical" evidence="6">
    <location>
        <begin position="150"/>
        <end position="173"/>
    </location>
</feature>
<evidence type="ECO:0000256" key="2">
    <source>
        <dbReference type="ARBA" id="ARBA00009773"/>
    </source>
</evidence>
<dbReference type="PANTHER" id="PTHR21716">
    <property type="entry name" value="TRANSMEMBRANE PROTEIN"/>
    <property type="match status" value="1"/>
</dbReference>
<feature type="transmembrane region" description="Helical" evidence="6">
    <location>
        <begin position="28"/>
        <end position="54"/>
    </location>
</feature>
<sequence>MTDDNESELTKKATIVTSVVLAMTATVALAWAAAGALLLIFGGLLLAAIIAALARPLQWLGVRRGLAFAIVVVFLFVAIGGGLFYGGVTLISQFNELWHQLREQLQSLAKTLADMGIEEGGGGGSGQDKQIGLDTLFPNPSGIFSSASQAMFSVLGTLGNVFIIVFVAIFLVAQPELYRRGFVSLFPPSKRARVDQTLGDATEELVLWVCGTGISMAIVFVVTWIGLMVVGMPSAFLLALQAGLLAFIPTLGPFIAGIPIVLVGLSESVTMALLGLGVYVLVQTVESNLAQPVAQRYTSSLPPVLTLGAQAIFGVLFGTLGIALAVPLIAVIMVFVRELYVNDTLGGPHGGSLD</sequence>
<protein>
    <submittedName>
        <fullName evidence="7">AI-2E family transporter</fullName>
    </submittedName>
</protein>
<name>A0ABS3J0N5_9HYPH</name>
<feature type="transmembrane region" description="Helical" evidence="6">
    <location>
        <begin position="235"/>
        <end position="255"/>
    </location>
</feature>
<accession>A0ABS3J0N5</accession>
<dbReference type="PANTHER" id="PTHR21716:SF62">
    <property type="entry name" value="TRANSPORT PROTEIN YDBI-RELATED"/>
    <property type="match status" value="1"/>
</dbReference>
<reference evidence="7 8" key="1">
    <citation type="submission" date="2021-03" db="EMBL/GenBank/DDBJ databases">
        <title>Whole genome sequence of Jiella sp. MQZ13P-4.</title>
        <authorList>
            <person name="Tuo L."/>
        </authorList>
    </citation>
    <scope>NUCLEOTIDE SEQUENCE [LARGE SCALE GENOMIC DNA]</scope>
    <source>
        <strain evidence="7 8">MQZ13P-4</strain>
    </source>
</reference>
<keyword evidence="5 6" id="KW-0472">Membrane</keyword>
<comment type="caution">
    <text evidence="7">The sequence shown here is derived from an EMBL/GenBank/DDBJ whole genome shotgun (WGS) entry which is preliminary data.</text>
</comment>
<evidence type="ECO:0000313" key="7">
    <source>
        <dbReference type="EMBL" id="MBO0903227.1"/>
    </source>
</evidence>
<dbReference type="EMBL" id="JAFMPY010000005">
    <property type="protein sequence ID" value="MBO0903227.1"/>
    <property type="molecule type" value="Genomic_DNA"/>
</dbReference>
<dbReference type="InterPro" id="IPR002549">
    <property type="entry name" value="AI-2E-like"/>
</dbReference>
<keyword evidence="4 6" id="KW-1133">Transmembrane helix</keyword>